<dbReference type="SFLD" id="SFLDG01387">
    <property type="entry name" value="BtrN-like_SPASM_domain_contain"/>
    <property type="match status" value="1"/>
</dbReference>
<dbReference type="GO" id="GO:0003824">
    <property type="term" value="F:catalytic activity"/>
    <property type="evidence" value="ECO:0007669"/>
    <property type="project" value="InterPro"/>
</dbReference>
<keyword evidence="6" id="KW-0411">Iron-sulfur</keyword>
<dbReference type="SFLD" id="SFLDS00029">
    <property type="entry name" value="Radical_SAM"/>
    <property type="match status" value="1"/>
</dbReference>
<evidence type="ECO:0000256" key="1">
    <source>
        <dbReference type="ARBA" id="ARBA00001966"/>
    </source>
</evidence>
<comment type="cofactor">
    <cofactor evidence="1">
        <name>[4Fe-4S] cluster</name>
        <dbReference type="ChEBI" id="CHEBI:49883"/>
    </cofactor>
</comment>
<dbReference type="GO" id="GO:0051536">
    <property type="term" value="F:iron-sulfur cluster binding"/>
    <property type="evidence" value="ECO:0007669"/>
    <property type="project" value="UniProtKB-KW"/>
</dbReference>
<feature type="domain" description="Radical SAM core" evidence="7">
    <location>
        <begin position="6"/>
        <end position="165"/>
    </location>
</feature>
<dbReference type="PANTHER" id="PTHR11228">
    <property type="entry name" value="RADICAL SAM DOMAIN PROTEIN"/>
    <property type="match status" value="1"/>
</dbReference>
<evidence type="ECO:0000256" key="3">
    <source>
        <dbReference type="ARBA" id="ARBA00022691"/>
    </source>
</evidence>
<name>A0A975K7A2_9SPHN</name>
<evidence type="ECO:0000256" key="2">
    <source>
        <dbReference type="ARBA" id="ARBA00022485"/>
    </source>
</evidence>
<evidence type="ECO:0000256" key="5">
    <source>
        <dbReference type="ARBA" id="ARBA00023004"/>
    </source>
</evidence>
<evidence type="ECO:0000259" key="8">
    <source>
        <dbReference type="Pfam" id="PF13186"/>
    </source>
</evidence>
<dbReference type="InterPro" id="IPR013785">
    <property type="entry name" value="Aldolase_TIM"/>
</dbReference>
<protein>
    <submittedName>
        <fullName evidence="9">Radical SAM protein</fullName>
    </submittedName>
</protein>
<dbReference type="InterPro" id="IPR023885">
    <property type="entry name" value="4Fe4S-binding_SPASM_dom"/>
</dbReference>
<dbReference type="InterPro" id="IPR058240">
    <property type="entry name" value="rSAM_sf"/>
</dbReference>
<dbReference type="Pfam" id="PF13186">
    <property type="entry name" value="SPASM"/>
    <property type="match status" value="1"/>
</dbReference>
<feature type="domain" description="4Fe4S-binding SPASM" evidence="8">
    <location>
        <begin position="207"/>
        <end position="284"/>
    </location>
</feature>
<dbReference type="Pfam" id="PF04055">
    <property type="entry name" value="Radical_SAM"/>
    <property type="match status" value="1"/>
</dbReference>
<evidence type="ECO:0000256" key="4">
    <source>
        <dbReference type="ARBA" id="ARBA00022723"/>
    </source>
</evidence>
<dbReference type="AlphaFoldDB" id="A0A975K7A2"/>
<keyword evidence="4" id="KW-0479">Metal-binding</keyword>
<evidence type="ECO:0000313" key="10">
    <source>
        <dbReference type="Proteomes" id="UP000681425"/>
    </source>
</evidence>
<proteinExistence type="predicted"/>
<dbReference type="InterPro" id="IPR050377">
    <property type="entry name" value="Radical_SAM_PqqE_MftC-like"/>
</dbReference>
<gene>
    <name evidence="9" type="ORF">KFK14_22520</name>
</gene>
<dbReference type="KEGG" id="spph:KFK14_22520"/>
<dbReference type="CDD" id="cd01335">
    <property type="entry name" value="Radical_SAM"/>
    <property type="match status" value="1"/>
</dbReference>
<dbReference type="GO" id="GO:0046872">
    <property type="term" value="F:metal ion binding"/>
    <property type="evidence" value="ECO:0007669"/>
    <property type="project" value="UniProtKB-KW"/>
</dbReference>
<evidence type="ECO:0000313" key="9">
    <source>
        <dbReference type="EMBL" id="QUT05689.1"/>
    </source>
</evidence>
<dbReference type="SUPFAM" id="SSF102114">
    <property type="entry name" value="Radical SAM enzymes"/>
    <property type="match status" value="1"/>
</dbReference>
<dbReference type="CDD" id="cd21109">
    <property type="entry name" value="SPASM"/>
    <property type="match status" value="1"/>
</dbReference>
<organism evidence="9 10">
    <name type="scientific">Sphingobium phenoxybenzoativorans</name>
    <dbReference type="NCBI Taxonomy" id="1592790"/>
    <lineage>
        <taxon>Bacteria</taxon>
        <taxon>Pseudomonadati</taxon>
        <taxon>Pseudomonadota</taxon>
        <taxon>Alphaproteobacteria</taxon>
        <taxon>Sphingomonadales</taxon>
        <taxon>Sphingomonadaceae</taxon>
        <taxon>Sphingobium</taxon>
    </lineage>
</organism>
<reference evidence="9" key="1">
    <citation type="submission" date="2021-04" db="EMBL/GenBank/DDBJ databases">
        <title>Isolation of p-tert-butylphenol degrading bacteria Sphingobium phenoxybenzoativorans Tas13 from active sludge.</title>
        <authorList>
            <person name="Li Y."/>
        </authorList>
    </citation>
    <scope>NUCLEOTIDE SEQUENCE</scope>
    <source>
        <strain evidence="9">Tas13</strain>
    </source>
</reference>
<sequence>MKVDVAPSCQLSCPVCIHGSLSRDQKKSLPASMTIETFRTLVDQVKGHSHVMSLYNLGEPLMNRDLVEMIRYASAANINTYVTSNFSFSLSDERLRELATSGLTAILVAVDGISSETFGKHRIRGRWDLVDSNLRRFAALAGKSGPRLILQYICFDHNEHEWPKIESFCKEMGIDAPLVIDGATTPWVEDFQPRHTMPRKGGKLPLCGWPYFSALVSPDGLLFGCCHYRMEENYLALDRRRAMGDIRTSTVKNIYRSEPYRLARSLASKPTAPEQKGHFCESCPVLNDGPHLPRETFSPDN</sequence>
<keyword evidence="2" id="KW-0004">4Fe-4S</keyword>
<dbReference type="InterPro" id="IPR034391">
    <property type="entry name" value="AdoMet-like_SPASM_containing"/>
</dbReference>
<dbReference type="InterPro" id="IPR007197">
    <property type="entry name" value="rSAM"/>
</dbReference>
<accession>A0A975K7A2</accession>
<dbReference type="PANTHER" id="PTHR11228:SF7">
    <property type="entry name" value="PQQA PEPTIDE CYCLASE"/>
    <property type="match status" value="1"/>
</dbReference>
<dbReference type="Proteomes" id="UP000681425">
    <property type="component" value="Chromosome"/>
</dbReference>
<dbReference type="SFLD" id="SFLDG01067">
    <property type="entry name" value="SPASM/twitch_domain_containing"/>
    <property type="match status" value="1"/>
</dbReference>
<keyword evidence="10" id="KW-1185">Reference proteome</keyword>
<dbReference type="EMBL" id="CP073910">
    <property type="protein sequence ID" value="QUT05689.1"/>
    <property type="molecule type" value="Genomic_DNA"/>
</dbReference>
<dbReference type="Gene3D" id="3.20.20.70">
    <property type="entry name" value="Aldolase class I"/>
    <property type="match status" value="1"/>
</dbReference>
<evidence type="ECO:0000256" key="6">
    <source>
        <dbReference type="ARBA" id="ARBA00023014"/>
    </source>
</evidence>
<evidence type="ECO:0000259" key="7">
    <source>
        <dbReference type="Pfam" id="PF04055"/>
    </source>
</evidence>
<keyword evidence="5" id="KW-0408">Iron</keyword>
<keyword evidence="3" id="KW-0949">S-adenosyl-L-methionine</keyword>